<dbReference type="RefSeq" id="XP_069306156.1">
    <property type="nucleotide sequence ID" value="XM_069451937.1"/>
</dbReference>
<dbReference type="PANTHER" id="PTHR11271">
    <property type="entry name" value="GUANINE DEAMINASE"/>
    <property type="match status" value="1"/>
</dbReference>
<dbReference type="Proteomes" id="UP001578633">
    <property type="component" value="Chromosome 5"/>
</dbReference>
<evidence type="ECO:0000256" key="2">
    <source>
        <dbReference type="ARBA" id="ARBA00022723"/>
    </source>
</evidence>
<protein>
    <recommendedName>
        <fullName evidence="5">Amidohydrolase-related domain-containing protein</fullName>
    </recommendedName>
</protein>
<proteinExistence type="predicted"/>
<comment type="caution">
    <text evidence="6">The sequence shown here is derived from an EMBL/GenBank/DDBJ whole genome shotgun (WGS) entry which is preliminary data.</text>
</comment>
<feature type="domain" description="Amidohydrolase-related" evidence="5">
    <location>
        <begin position="62"/>
        <end position="419"/>
    </location>
</feature>
<dbReference type="InterPro" id="IPR011059">
    <property type="entry name" value="Metal-dep_hydrolase_composite"/>
</dbReference>
<dbReference type="SUPFAM" id="SSF51556">
    <property type="entry name" value="Metallo-dependent hydrolases"/>
    <property type="match status" value="1"/>
</dbReference>
<gene>
    <name evidence="6" type="ORF">ACET3X_005796</name>
</gene>
<evidence type="ECO:0000256" key="4">
    <source>
        <dbReference type="ARBA" id="ARBA00022833"/>
    </source>
</evidence>
<comment type="cofactor">
    <cofactor evidence="1">
        <name>Zn(2+)</name>
        <dbReference type="ChEBI" id="CHEBI:29105"/>
    </cofactor>
</comment>
<accession>A0ABR3UH66</accession>
<keyword evidence="2" id="KW-0479">Metal-binding</keyword>
<keyword evidence="7" id="KW-1185">Reference proteome</keyword>
<evidence type="ECO:0000313" key="6">
    <source>
        <dbReference type="EMBL" id="KAL1795572.1"/>
    </source>
</evidence>
<dbReference type="EMBL" id="JBHGVX010000005">
    <property type="protein sequence ID" value="KAL1795572.1"/>
    <property type="molecule type" value="Genomic_DNA"/>
</dbReference>
<keyword evidence="3" id="KW-0378">Hydrolase</keyword>
<dbReference type="InterPro" id="IPR032466">
    <property type="entry name" value="Metal_Hydrolase"/>
</dbReference>
<reference evidence="6 7" key="1">
    <citation type="submission" date="2024-09" db="EMBL/GenBank/DDBJ databases">
        <title>T2T genomes of carrot and Alternaria dauci and their utility for understanding host-pathogen interaction during carrot leaf blight disease.</title>
        <authorList>
            <person name="Liu W."/>
            <person name="Xu S."/>
            <person name="Ou C."/>
            <person name="Liu X."/>
            <person name="Zhuang F."/>
            <person name="Deng X.W."/>
        </authorList>
    </citation>
    <scope>NUCLEOTIDE SEQUENCE [LARGE SCALE GENOMIC DNA]</scope>
    <source>
        <strain evidence="6 7">A2016</strain>
    </source>
</reference>
<dbReference type="InterPro" id="IPR006680">
    <property type="entry name" value="Amidohydro-rel"/>
</dbReference>
<dbReference type="GeneID" id="96086118"/>
<dbReference type="InterPro" id="IPR051607">
    <property type="entry name" value="Metallo-dep_hydrolases"/>
</dbReference>
<evidence type="ECO:0000256" key="3">
    <source>
        <dbReference type="ARBA" id="ARBA00022801"/>
    </source>
</evidence>
<dbReference type="PANTHER" id="PTHR11271:SF37">
    <property type="entry name" value="FAMILY PROTEIN, PUTATIVE (AFU_ORTHOLOGUE AFUA_4G00460)-RELATED"/>
    <property type="match status" value="1"/>
</dbReference>
<organism evidence="6 7">
    <name type="scientific">Alternaria dauci</name>
    <dbReference type="NCBI Taxonomy" id="48095"/>
    <lineage>
        <taxon>Eukaryota</taxon>
        <taxon>Fungi</taxon>
        <taxon>Dikarya</taxon>
        <taxon>Ascomycota</taxon>
        <taxon>Pezizomycotina</taxon>
        <taxon>Dothideomycetes</taxon>
        <taxon>Pleosporomycetidae</taxon>
        <taxon>Pleosporales</taxon>
        <taxon>Pleosporineae</taxon>
        <taxon>Pleosporaceae</taxon>
        <taxon>Alternaria</taxon>
        <taxon>Alternaria sect. Porri</taxon>
    </lineage>
</organism>
<evidence type="ECO:0000259" key="5">
    <source>
        <dbReference type="Pfam" id="PF01979"/>
    </source>
</evidence>
<keyword evidence="4" id="KW-0862">Zinc</keyword>
<dbReference type="Gene3D" id="3.20.20.140">
    <property type="entry name" value="Metal-dependent hydrolases"/>
    <property type="match status" value="1"/>
</dbReference>
<sequence length="491" mass="55030">MSLKLFENGTIITWDDGVQDFKILRGGSLLVEGNRVSAIWENNTQPLDWAADVERISIEGKILSPGLIDSHRHGWQAIFRTLAPNAHLGDYLELYGPFGEPMNHLTPDDLYWSTLEGYFESIDSGTTTIVENAHHNWDEQSALAGWNASLDSGARVHWAYSIGTGRDASYDFNTQIDLFERLHAEDRWRNTTAELGLNWEGFGTNDTAAIETIVSLAKKLNVSAVHANHLGDPIFGNNNKPRQLLDAGILNSAIPVLITHGTFIDDEDIALLREHDQYVIITPESEMQHGHGHTQQHTFLDQTSLGVDNNIFFGTSMQQQGRLWLQTVRKTMWQEAHALGRARNTTGMEVSQAFHLITRSGGLALKRPDLGVIKVGAMADLTVWSGESASLLGWTDPIAAIVLHSQGSDAQHVLVDGEWRKYDGKLLSTRNGQTWETVKREFLMRAKRVQALWPTLPRPYLPETERMFGSGANFISLPQVNVTREQYQKQF</sequence>
<name>A0ABR3UH66_9PLEO</name>
<evidence type="ECO:0000256" key="1">
    <source>
        <dbReference type="ARBA" id="ARBA00001947"/>
    </source>
</evidence>
<dbReference type="Pfam" id="PF01979">
    <property type="entry name" value="Amidohydro_1"/>
    <property type="match status" value="1"/>
</dbReference>
<dbReference type="SUPFAM" id="SSF51338">
    <property type="entry name" value="Composite domain of metallo-dependent hydrolases"/>
    <property type="match status" value="1"/>
</dbReference>
<dbReference type="Gene3D" id="2.30.40.10">
    <property type="entry name" value="Urease, subunit C, domain 1"/>
    <property type="match status" value="1"/>
</dbReference>
<evidence type="ECO:0000313" key="7">
    <source>
        <dbReference type="Proteomes" id="UP001578633"/>
    </source>
</evidence>